<comment type="caution">
    <text evidence="3">The sequence shown here is derived from an EMBL/GenBank/DDBJ whole genome shotgun (WGS) entry which is preliminary data.</text>
</comment>
<feature type="region of interest" description="Disordered" evidence="2">
    <location>
        <begin position="278"/>
        <end position="309"/>
    </location>
</feature>
<accession>A0AAV2QH12</accession>
<evidence type="ECO:0000313" key="3">
    <source>
        <dbReference type="EMBL" id="CAL4082956.1"/>
    </source>
</evidence>
<gene>
    <name evidence="3" type="ORF">MNOR_LOCUS12038</name>
</gene>
<organism evidence="3 4">
    <name type="scientific">Meganyctiphanes norvegica</name>
    <name type="common">Northern krill</name>
    <name type="synonym">Thysanopoda norvegica</name>
    <dbReference type="NCBI Taxonomy" id="48144"/>
    <lineage>
        <taxon>Eukaryota</taxon>
        <taxon>Metazoa</taxon>
        <taxon>Ecdysozoa</taxon>
        <taxon>Arthropoda</taxon>
        <taxon>Crustacea</taxon>
        <taxon>Multicrustacea</taxon>
        <taxon>Malacostraca</taxon>
        <taxon>Eumalacostraca</taxon>
        <taxon>Eucarida</taxon>
        <taxon>Euphausiacea</taxon>
        <taxon>Euphausiidae</taxon>
        <taxon>Meganyctiphanes</taxon>
    </lineage>
</organism>
<dbReference type="EMBL" id="CAXKWB010006473">
    <property type="protein sequence ID" value="CAL4082956.1"/>
    <property type="molecule type" value="Genomic_DNA"/>
</dbReference>
<reference evidence="3 4" key="1">
    <citation type="submission" date="2024-05" db="EMBL/GenBank/DDBJ databases">
        <authorList>
            <person name="Wallberg A."/>
        </authorList>
    </citation>
    <scope>NUCLEOTIDE SEQUENCE [LARGE SCALE GENOMIC DNA]</scope>
</reference>
<name>A0AAV2QH12_MEGNR</name>
<sequence>DTTMTSNSSYSVQGEHDEVMTVCAKSKKPQLNTFTSHDPLVCSAQTQVATSLTKEKTLSHDISIFSNENEKDIDNLDDQELIKFLSNVMKENKSQNTNVHKERIDHQTQQNSVKDWQIDNKTQTKDIAKVDGTHDTPQQEDKGVVAYLAIPSYSSQNPTNLVLTQGNFAQFIGTQGNLQNPEIVLTSGTATQNVNKEEIPCSNAAQIVLNTGNITQVVQKQRIPVQSSVLFPAQPLHVKKDLPQVHLLSDTTVKTPSLCETTHQQTSKDQICNKQIITKNTSKISSPNQKRSHQEVDDDDDKDIQMKKKSKVNNTNINKRIKKWEIEGELMDPIEEQKRLNAKKAHDHRMKEKREKEVMKTKIKFLEDRVKDLESKVRVLNAENVLLRSLKIGS</sequence>
<feature type="compositionally biased region" description="Polar residues" evidence="2">
    <location>
        <begin position="278"/>
        <end position="289"/>
    </location>
</feature>
<dbReference type="Proteomes" id="UP001497623">
    <property type="component" value="Unassembled WGS sequence"/>
</dbReference>
<protein>
    <recommendedName>
        <fullName evidence="5">BZIP domain-containing protein</fullName>
    </recommendedName>
</protein>
<evidence type="ECO:0000256" key="2">
    <source>
        <dbReference type="SAM" id="MobiDB-lite"/>
    </source>
</evidence>
<evidence type="ECO:0000256" key="1">
    <source>
        <dbReference type="SAM" id="Coils"/>
    </source>
</evidence>
<dbReference type="AlphaFoldDB" id="A0AAV2QH12"/>
<keyword evidence="4" id="KW-1185">Reference proteome</keyword>
<proteinExistence type="predicted"/>
<feature type="coiled-coil region" evidence="1">
    <location>
        <begin position="349"/>
        <end position="383"/>
    </location>
</feature>
<keyword evidence="1" id="KW-0175">Coiled coil</keyword>
<evidence type="ECO:0008006" key="5">
    <source>
        <dbReference type="Google" id="ProtNLM"/>
    </source>
</evidence>
<feature type="non-terminal residue" evidence="3">
    <location>
        <position position="1"/>
    </location>
</feature>
<evidence type="ECO:0000313" key="4">
    <source>
        <dbReference type="Proteomes" id="UP001497623"/>
    </source>
</evidence>